<accession>T2IY05</accession>
<reference evidence="2 3" key="1">
    <citation type="submission" date="2013-01" db="EMBL/GenBank/DDBJ databases">
        <authorList>
            <person name="Bench S."/>
        </authorList>
    </citation>
    <scope>NUCLEOTIDE SEQUENCE [LARGE SCALE GENOMIC DNA]</scope>
    <source>
        <strain evidence="2 3">WH 0005</strain>
    </source>
</reference>
<organism evidence="2 3">
    <name type="scientific">Crocosphaera watsonii WH 0005</name>
    <dbReference type="NCBI Taxonomy" id="423472"/>
    <lineage>
        <taxon>Bacteria</taxon>
        <taxon>Bacillati</taxon>
        <taxon>Cyanobacteriota</taxon>
        <taxon>Cyanophyceae</taxon>
        <taxon>Oscillatoriophycideae</taxon>
        <taxon>Chroococcales</taxon>
        <taxon>Aphanothecaceae</taxon>
        <taxon>Crocosphaera</taxon>
    </lineage>
</organism>
<evidence type="ECO:0000313" key="2">
    <source>
        <dbReference type="EMBL" id="CCQ57692.1"/>
    </source>
</evidence>
<name>T2IY05_CROWT</name>
<sequence length="320" mass="36643">MRKVGFIFITGLTILSLSKAVMAWTPVVDDIKKAGKDVSREAKNCVSGGCDPAQVAKKGLKSMFSAATEGASEEVEESVIRAADHIFDNQVDPLLERAGILSKEVITHAGEEAQVRAENIIDYAVKDVVEGFTPWIQEAARIADQFSPEELEEHLIKTSFDRLDQLENKIFQDANLIMDRVFLLAEDVDCRIEGQRKDIRNDIFERLLSRLERASKNEKECAKENKIRISLFSWESIFQPPDFISITKARNDQLYSLNRCIIEKDIIFETTTEKIIQRYSALAGLAAEYRCIERMGDPEIYTRDWLKYKTKSKIWKELYF</sequence>
<protein>
    <recommendedName>
        <fullName evidence="4">Secreted protein</fullName>
    </recommendedName>
</protein>
<feature type="chain" id="PRO_5004601931" description="Secreted protein" evidence="1">
    <location>
        <begin position="24"/>
        <end position="320"/>
    </location>
</feature>
<evidence type="ECO:0000313" key="3">
    <source>
        <dbReference type="Proteomes" id="UP000017981"/>
    </source>
</evidence>
<evidence type="ECO:0008006" key="4">
    <source>
        <dbReference type="Google" id="ProtNLM"/>
    </source>
</evidence>
<feature type="signal peptide" evidence="1">
    <location>
        <begin position="1"/>
        <end position="23"/>
    </location>
</feature>
<proteinExistence type="predicted"/>
<gene>
    <name evidence="2" type="ORF">CWATWH0005_3210</name>
</gene>
<keyword evidence="1" id="KW-0732">Signal</keyword>
<dbReference type="RefSeq" id="WP_021833580.1">
    <property type="nucleotide sequence ID" value="NZ_CAQL01000872.1"/>
</dbReference>
<dbReference type="Proteomes" id="UP000017981">
    <property type="component" value="Unassembled WGS sequence"/>
</dbReference>
<comment type="caution">
    <text evidence="2">The sequence shown here is derived from an EMBL/GenBank/DDBJ whole genome shotgun (WGS) entry which is preliminary data.</text>
</comment>
<reference evidence="2 3" key="2">
    <citation type="submission" date="2013-09" db="EMBL/GenBank/DDBJ databases">
        <title>Whole genome comparison of six Crocosphaera watsonii strains with differing phenotypes.</title>
        <authorList>
            <person name="Bench S.R."/>
            <person name="Heller P."/>
            <person name="Frank I."/>
            <person name="Arciniega M."/>
            <person name="Shilova I.N."/>
            <person name="Zehr J.P."/>
        </authorList>
    </citation>
    <scope>NUCLEOTIDE SEQUENCE [LARGE SCALE GENOMIC DNA]</scope>
    <source>
        <strain evidence="2 3">WH 0005</strain>
    </source>
</reference>
<dbReference type="AlphaFoldDB" id="T2IY05"/>
<evidence type="ECO:0000256" key="1">
    <source>
        <dbReference type="SAM" id="SignalP"/>
    </source>
</evidence>
<dbReference type="EMBL" id="CAQL01000872">
    <property type="protein sequence ID" value="CCQ57692.1"/>
    <property type="molecule type" value="Genomic_DNA"/>
</dbReference>